<reference evidence="2" key="1">
    <citation type="submission" date="2021-06" db="EMBL/GenBank/DDBJ databases">
        <authorList>
            <person name="Kallberg Y."/>
            <person name="Tangrot J."/>
            <person name="Rosling A."/>
        </authorList>
    </citation>
    <scope>NUCLEOTIDE SEQUENCE</scope>
    <source>
        <strain evidence="2">UK204</strain>
    </source>
</reference>
<proteinExistence type="predicted"/>
<feature type="coiled-coil region" evidence="1">
    <location>
        <begin position="208"/>
        <end position="519"/>
    </location>
</feature>
<dbReference type="OrthoDB" id="2404189at2759"/>
<name>A0A9N9ELV7_9GLOM</name>
<comment type="caution">
    <text evidence="2">The sequence shown here is derived from an EMBL/GenBank/DDBJ whole genome shotgun (WGS) entry which is preliminary data.</text>
</comment>
<dbReference type="Gene3D" id="3.80.10.10">
    <property type="entry name" value="Ribonuclease Inhibitor"/>
    <property type="match status" value="1"/>
</dbReference>
<evidence type="ECO:0000313" key="2">
    <source>
        <dbReference type="EMBL" id="CAG8682237.1"/>
    </source>
</evidence>
<keyword evidence="3" id="KW-1185">Reference proteome</keyword>
<evidence type="ECO:0000256" key="1">
    <source>
        <dbReference type="SAM" id="Coils"/>
    </source>
</evidence>
<dbReference type="AlphaFoldDB" id="A0A9N9ELV7"/>
<evidence type="ECO:0000313" key="3">
    <source>
        <dbReference type="Proteomes" id="UP000789570"/>
    </source>
</evidence>
<accession>A0A9N9ELV7</accession>
<dbReference type="SUPFAM" id="SSF52058">
    <property type="entry name" value="L domain-like"/>
    <property type="match status" value="1"/>
</dbReference>
<dbReference type="Proteomes" id="UP000789570">
    <property type="component" value="Unassembled WGS sequence"/>
</dbReference>
<sequence length="644" mass="76071">MTVNAQKWVEKNCHRDIISLDISNKKLKGPLRFEGFNKLKYLDCYNNDLTSLDVSDCTNLVSIRANYNRIHNIDLPRNDKGLEYLNLLDNNFTDQDLRCFSRFVNLKDLHIGNTGTETDREENIYNRFHGSLEPLKTLINLESLSINNTDINSGLEYLPSSVEILRCSAKERKVKKICEDLSIFAMDDNDVFAGRYNLKAWKKNWILSTKLEKEKDDFHYQLEELNKKLSENEYLNTQQTELEKKRGEVLVKQEELKSKKNQLEQDIENLQQKVKDLNTKVEQTEIIYQQKKRELDEKLKSLNSFTAEKLMEKEKLHKEANDLKEDLAIKRKVKEKLDKKLQKNTEELENKKKEIVNLQHQFDGNELIMSDIKMEKEELLRLKRELNNKVYKGKSSTADLRKRMDDLEKQVRLKKNELKKPLLENLQIQERLDGARENVQTLEDEKAYLKNVLKIHGENMQYSKDLIFDLETQLKEKEDLINELQRKNQQQIDYLEIQLNEKEDLINELQQTNEQQNIGLEIQLKKKEFLISKIQQTNQQRLGEINCLFSKIQTKENELNKLSNDFISESELGRAGKDLLKKLLEEQDKFIRFNDYSSEELEKTKKEIIKNHLNSDDVQNLSSLLNKQAEIIRLKLQLESLTTI</sequence>
<dbReference type="InterPro" id="IPR032675">
    <property type="entry name" value="LRR_dom_sf"/>
</dbReference>
<keyword evidence="1" id="KW-0175">Coiled coil</keyword>
<dbReference type="EMBL" id="CAJVPQ010006227">
    <property type="protein sequence ID" value="CAG8682237.1"/>
    <property type="molecule type" value="Genomic_DNA"/>
</dbReference>
<organism evidence="2 3">
    <name type="scientific">Funneliformis caledonium</name>
    <dbReference type="NCBI Taxonomy" id="1117310"/>
    <lineage>
        <taxon>Eukaryota</taxon>
        <taxon>Fungi</taxon>
        <taxon>Fungi incertae sedis</taxon>
        <taxon>Mucoromycota</taxon>
        <taxon>Glomeromycotina</taxon>
        <taxon>Glomeromycetes</taxon>
        <taxon>Glomerales</taxon>
        <taxon>Glomeraceae</taxon>
        <taxon>Funneliformis</taxon>
    </lineage>
</organism>
<gene>
    <name evidence="2" type="ORF">FCALED_LOCUS12561</name>
</gene>
<protein>
    <submittedName>
        <fullName evidence="2">1899_t:CDS:1</fullName>
    </submittedName>
</protein>